<dbReference type="Gene3D" id="1.10.510.10">
    <property type="entry name" value="Transferase(Phosphotransferase) domain 1"/>
    <property type="match status" value="1"/>
</dbReference>
<dbReference type="EnsemblMetazoa" id="GBRI033273-RA">
    <property type="protein sequence ID" value="GBRI033273-PA"/>
    <property type="gene ID" value="GBRI033273"/>
</dbReference>
<protein>
    <recommendedName>
        <fullName evidence="3">Protein kinase domain-containing protein</fullName>
    </recommendedName>
</protein>
<dbReference type="STRING" id="37001.A0A1A9WUU8"/>
<dbReference type="VEuPathDB" id="VectorBase:GBRI033273"/>
<dbReference type="AlphaFoldDB" id="A0A1A9WUU8"/>
<sequence length="312" mass="34201">MLKSPTVFVKKSKKFLTKPTSSVAFNRLVTNTENTTQHSEADNQKGCIAYTGVDMDSGQLLYIIQWNIKCSQIEQHCSNGGGKCLRLSSEHKCSGNHRVDDVIASIEKQVTALSQLHNKNLIQYESVHCIKRIEGLGVYLVQDFILGTSVFSISSSLGWCVDGVRGVAKGVLDASMFLHNKGVSHSHLLDSTLFMDNTGTIRCPDCSLVPNLSEFMGGSGERSTQGDLPALVALVDSLMTTHRILLASELLGHPFLRSSLFNNEEKENILLTKALINPNTRRKLKTSAVPPLNSIQRQETLAVSPKNTFIAS</sequence>
<reference evidence="1" key="2">
    <citation type="submission" date="2020-05" db="UniProtKB">
        <authorList>
            <consortium name="EnsemblMetazoa"/>
        </authorList>
    </citation>
    <scope>IDENTIFICATION</scope>
    <source>
        <strain evidence="1">IAEA</strain>
    </source>
</reference>
<dbReference type="Proteomes" id="UP000091820">
    <property type="component" value="Unassembled WGS sequence"/>
</dbReference>
<evidence type="ECO:0000313" key="1">
    <source>
        <dbReference type="EnsemblMetazoa" id="GBRI033273-PA"/>
    </source>
</evidence>
<organism evidence="1 2">
    <name type="scientific">Glossina brevipalpis</name>
    <dbReference type="NCBI Taxonomy" id="37001"/>
    <lineage>
        <taxon>Eukaryota</taxon>
        <taxon>Metazoa</taxon>
        <taxon>Ecdysozoa</taxon>
        <taxon>Arthropoda</taxon>
        <taxon>Hexapoda</taxon>
        <taxon>Insecta</taxon>
        <taxon>Pterygota</taxon>
        <taxon>Neoptera</taxon>
        <taxon>Endopterygota</taxon>
        <taxon>Diptera</taxon>
        <taxon>Brachycera</taxon>
        <taxon>Muscomorpha</taxon>
        <taxon>Hippoboscoidea</taxon>
        <taxon>Glossinidae</taxon>
        <taxon>Glossina</taxon>
    </lineage>
</organism>
<name>A0A1A9WUU8_9MUSC</name>
<dbReference type="InterPro" id="IPR011009">
    <property type="entry name" value="Kinase-like_dom_sf"/>
</dbReference>
<accession>A0A1A9WUU8</accession>
<evidence type="ECO:0000313" key="2">
    <source>
        <dbReference type="Proteomes" id="UP000091820"/>
    </source>
</evidence>
<dbReference type="SUPFAM" id="SSF56112">
    <property type="entry name" value="Protein kinase-like (PK-like)"/>
    <property type="match status" value="1"/>
</dbReference>
<evidence type="ECO:0008006" key="3">
    <source>
        <dbReference type="Google" id="ProtNLM"/>
    </source>
</evidence>
<reference evidence="2" key="1">
    <citation type="submission" date="2014-03" db="EMBL/GenBank/DDBJ databases">
        <authorList>
            <person name="Aksoy S."/>
            <person name="Warren W."/>
            <person name="Wilson R.K."/>
        </authorList>
    </citation>
    <scope>NUCLEOTIDE SEQUENCE [LARGE SCALE GENOMIC DNA]</scope>
    <source>
        <strain evidence="2">IAEA</strain>
    </source>
</reference>
<keyword evidence="2" id="KW-1185">Reference proteome</keyword>
<proteinExistence type="predicted"/>